<dbReference type="EMBL" id="SNRY01003698">
    <property type="protein sequence ID" value="KAA6320060.1"/>
    <property type="molecule type" value="Genomic_DNA"/>
</dbReference>
<feature type="non-terminal residue" evidence="1">
    <location>
        <position position="1"/>
    </location>
</feature>
<evidence type="ECO:0000313" key="1">
    <source>
        <dbReference type="EMBL" id="KAA6320060.1"/>
    </source>
</evidence>
<reference evidence="1" key="1">
    <citation type="submission" date="2019-03" db="EMBL/GenBank/DDBJ databases">
        <title>Single cell metagenomics reveals metabolic interactions within the superorganism composed of flagellate Streblomastix strix and complex community of Bacteroidetes bacteria on its surface.</title>
        <authorList>
            <person name="Treitli S.C."/>
            <person name="Kolisko M."/>
            <person name="Husnik F."/>
            <person name="Keeling P."/>
            <person name="Hampl V."/>
        </authorList>
    </citation>
    <scope>NUCLEOTIDE SEQUENCE</scope>
    <source>
        <strain evidence="1">STM</strain>
    </source>
</reference>
<evidence type="ECO:0000313" key="2">
    <source>
        <dbReference type="EMBL" id="KAA6327936.1"/>
    </source>
</evidence>
<proteinExistence type="predicted"/>
<comment type="caution">
    <text evidence="1">The sequence shown here is derived from an EMBL/GenBank/DDBJ whole genome shotgun (WGS) entry which is preliminary data.</text>
</comment>
<dbReference type="EMBL" id="SNRY01001904">
    <property type="protein sequence ID" value="KAA6327936.1"/>
    <property type="molecule type" value="Genomic_DNA"/>
</dbReference>
<gene>
    <name evidence="2" type="ORF">EZS27_023113</name>
    <name evidence="1" type="ORF">EZS27_030122</name>
</gene>
<accession>A0A5J4QG57</accession>
<name>A0A5J4QG57_9ZZZZ</name>
<organism evidence="1">
    <name type="scientific">termite gut metagenome</name>
    <dbReference type="NCBI Taxonomy" id="433724"/>
    <lineage>
        <taxon>unclassified sequences</taxon>
        <taxon>metagenomes</taxon>
        <taxon>organismal metagenomes</taxon>
    </lineage>
</organism>
<sequence>FDMDEDALQYAVGAMVQFAIKSNSKNVF</sequence>
<dbReference type="AlphaFoldDB" id="A0A5J4QG57"/>
<protein>
    <submittedName>
        <fullName evidence="1">Uncharacterized protein</fullName>
    </submittedName>
</protein>